<dbReference type="Gene3D" id="3.30.300.130">
    <property type="entry name" value="Fe-S cluster assembly (FSCA)"/>
    <property type="match status" value="1"/>
</dbReference>
<dbReference type="InterPro" id="IPR034904">
    <property type="entry name" value="FSCA_dom_sf"/>
</dbReference>
<accession>A0A7W8DSD4</accession>
<dbReference type="AlphaFoldDB" id="A0A7W8DSD4"/>
<dbReference type="InterPro" id="IPR052339">
    <property type="entry name" value="Fe-S_Maturation_MIP18"/>
</dbReference>
<reference evidence="2 3" key="1">
    <citation type="submission" date="2020-08" db="EMBL/GenBank/DDBJ databases">
        <title>Genomic Encyclopedia of Type Strains, Phase IV (KMG-IV): sequencing the most valuable type-strain genomes for metagenomic binning, comparative biology and taxonomic classification.</title>
        <authorList>
            <person name="Goeker M."/>
        </authorList>
    </citation>
    <scope>NUCLEOTIDE SEQUENCE [LARGE SCALE GENOMIC DNA]</scope>
    <source>
        <strain evidence="2 3">DSM 12251</strain>
    </source>
</reference>
<dbReference type="SUPFAM" id="SSF117916">
    <property type="entry name" value="Fe-S cluster assembly (FSCA) domain-like"/>
    <property type="match status" value="1"/>
</dbReference>
<proteinExistence type="predicted"/>
<evidence type="ECO:0000259" key="1">
    <source>
        <dbReference type="Pfam" id="PF01883"/>
    </source>
</evidence>
<gene>
    <name evidence="2" type="ORF">HNQ64_004819</name>
</gene>
<dbReference type="NCBIfam" id="TIGR03406">
    <property type="entry name" value="FeS_long_SufT"/>
    <property type="match status" value="1"/>
</dbReference>
<evidence type="ECO:0000313" key="2">
    <source>
        <dbReference type="EMBL" id="MBB5040533.1"/>
    </source>
</evidence>
<protein>
    <submittedName>
        <fullName evidence="2">Putative FeS assembly SUF system protein SufT</fullName>
    </submittedName>
</protein>
<sequence>MHSSLELKREVEAIQIPSGDSINLPLGMKVIITQSLGGTYTVATDFGLARISAKDVDALGIDPEAAKKDSESTSSNIPEGASDLEAQVWNQLKNVYDPEIPVNIVDLGLVYDCQVEQTEEGKNRAVVKMTLTAPGCGMGPTIAADAQSRIMTIEDMDDAAVELVWEPAWNQGMISVEGKMKLGMI</sequence>
<comment type="caution">
    <text evidence="2">The sequence shown here is derived from an EMBL/GenBank/DDBJ whole genome shotgun (WGS) entry which is preliminary data.</text>
</comment>
<keyword evidence="3" id="KW-1185">Reference proteome</keyword>
<name>A0A7W8DSD4_9BACT</name>
<dbReference type="InterPro" id="IPR002744">
    <property type="entry name" value="MIP18-like"/>
</dbReference>
<evidence type="ECO:0000313" key="3">
    <source>
        <dbReference type="Proteomes" id="UP000534294"/>
    </source>
</evidence>
<dbReference type="InterPro" id="IPR017776">
    <property type="entry name" value="FeS_assembly_SufT_put"/>
</dbReference>
<dbReference type="Proteomes" id="UP000534294">
    <property type="component" value="Unassembled WGS sequence"/>
</dbReference>
<organism evidence="2 3">
    <name type="scientific">Prosthecobacter dejongeii</name>
    <dbReference type="NCBI Taxonomy" id="48465"/>
    <lineage>
        <taxon>Bacteria</taxon>
        <taxon>Pseudomonadati</taxon>
        <taxon>Verrucomicrobiota</taxon>
        <taxon>Verrucomicrobiia</taxon>
        <taxon>Verrucomicrobiales</taxon>
        <taxon>Verrucomicrobiaceae</taxon>
        <taxon>Prosthecobacter</taxon>
    </lineage>
</organism>
<dbReference type="Pfam" id="PF01883">
    <property type="entry name" value="FeS_assembly_P"/>
    <property type="match status" value="1"/>
</dbReference>
<dbReference type="EMBL" id="JACHIF010000014">
    <property type="protein sequence ID" value="MBB5040533.1"/>
    <property type="molecule type" value="Genomic_DNA"/>
</dbReference>
<dbReference type="PANTHER" id="PTHR42831:SF1">
    <property type="entry name" value="FE-S PROTEIN MATURATION AUXILIARY FACTOR YITW"/>
    <property type="match status" value="1"/>
</dbReference>
<dbReference type="PANTHER" id="PTHR42831">
    <property type="entry name" value="FE-S PROTEIN MATURATION AUXILIARY FACTOR YITW"/>
    <property type="match status" value="1"/>
</dbReference>
<dbReference type="RefSeq" id="WP_184213192.1">
    <property type="nucleotide sequence ID" value="NZ_JACHIF010000014.1"/>
</dbReference>
<feature type="domain" description="MIP18 family-like" evidence="1">
    <location>
        <begin position="85"/>
        <end position="162"/>
    </location>
</feature>